<accession>A0A9X1MHV6</accession>
<dbReference type="RefSeq" id="WP_230215756.1">
    <property type="nucleotide sequence ID" value="NZ_JAJKFT010000002.1"/>
</dbReference>
<dbReference type="Proteomes" id="UP001139103">
    <property type="component" value="Unassembled WGS sequence"/>
</dbReference>
<comment type="caution">
    <text evidence="1">The sequence shown here is derived from an EMBL/GenBank/DDBJ whole genome shotgun (WGS) entry which is preliminary data.</text>
</comment>
<evidence type="ECO:0000313" key="1">
    <source>
        <dbReference type="EMBL" id="MCC9627413.1"/>
    </source>
</evidence>
<name>A0A9X1MHV6_9BACT</name>
<keyword evidence="2" id="KW-1185">Reference proteome</keyword>
<organism evidence="1 2">
    <name type="scientific">Blastopirellula sediminis</name>
    <dbReference type="NCBI Taxonomy" id="2894196"/>
    <lineage>
        <taxon>Bacteria</taxon>
        <taxon>Pseudomonadati</taxon>
        <taxon>Planctomycetota</taxon>
        <taxon>Planctomycetia</taxon>
        <taxon>Pirellulales</taxon>
        <taxon>Pirellulaceae</taxon>
        <taxon>Blastopirellula</taxon>
    </lineage>
</organism>
<evidence type="ECO:0000313" key="2">
    <source>
        <dbReference type="Proteomes" id="UP001139103"/>
    </source>
</evidence>
<protein>
    <submittedName>
        <fullName evidence="1">Uncharacterized protein</fullName>
    </submittedName>
</protein>
<gene>
    <name evidence="1" type="ORF">LOC68_03305</name>
</gene>
<proteinExistence type="predicted"/>
<dbReference type="AlphaFoldDB" id="A0A9X1MHV6"/>
<reference evidence="1" key="1">
    <citation type="submission" date="2021-11" db="EMBL/GenBank/DDBJ databases">
        <title>Genome sequence.</title>
        <authorList>
            <person name="Sun Q."/>
        </authorList>
    </citation>
    <scope>NUCLEOTIDE SEQUENCE</scope>
    <source>
        <strain evidence="1">JC732</strain>
    </source>
</reference>
<sequence>MMTPPNTTARINAQSSGGKNVLPAKIEGRLWRFTLNGMGQFDAAEACGKIVLMGMPGYLDLAPEIGLRSFWKHRAAILFGSGFVVFRRPSVPRNLSKKFLAAILLFDWSPTP</sequence>
<dbReference type="EMBL" id="JAJKFT010000002">
    <property type="protein sequence ID" value="MCC9627413.1"/>
    <property type="molecule type" value="Genomic_DNA"/>
</dbReference>